<feature type="domain" description="Phospholipase/carboxylesterase/thioesterase" evidence="2">
    <location>
        <begin position="12"/>
        <end position="164"/>
    </location>
</feature>
<dbReference type="PANTHER" id="PTHR10655">
    <property type="entry name" value="LYSOPHOSPHOLIPASE-RELATED"/>
    <property type="match status" value="1"/>
</dbReference>
<dbReference type="AlphaFoldDB" id="A0AA40F924"/>
<proteinExistence type="inferred from homology"/>
<comment type="caution">
    <text evidence="3">The sequence shown here is derived from an EMBL/GenBank/DDBJ whole genome shotgun (WGS) entry which is preliminary data.</text>
</comment>
<evidence type="ECO:0000313" key="3">
    <source>
        <dbReference type="EMBL" id="KAK0753370.1"/>
    </source>
</evidence>
<dbReference type="GO" id="GO:0005737">
    <property type="term" value="C:cytoplasm"/>
    <property type="evidence" value="ECO:0007669"/>
    <property type="project" value="TreeGrafter"/>
</dbReference>
<dbReference type="GO" id="GO:0008474">
    <property type="term" value="F:palmitoyl-(protein) hydrolase activity"/>
    <property type="evidence" value="ECO:0007669"/>
    <property type="project" value="TreeGrafter"/>
</dbReference>
<name>A0AA40F924_9PEZI</name>
<dbReference type="GO" id="GO:0052689">
    <property type="term" value="F:carboxylic ester hydrolase activity"/>
    <property type="evidence" value="ECO:0007669"/>
    <property type="project" value="TreeGrafter"/>
</dbReference>
<gene>
    <name evidence="3" type="ORF">B0T18DRAFT_12886</name>
</gene>
<protein>
    <submittedName>
        <fullName evidence="3">Alpha/Beta hydrolase protein</fullName>
    </submittedName>
</protein>
<keyword evidence="4" id="KW-1185">Reference proteome</keyword>
<accession>A0AA40F924</accession>
<organism evidence="3 4">
    <name type="scientific">Schizothecium vesticola</name>
    <dbReference type="NCBI Taxonomy" id="314040"/>
    <lineage>
        <taxon>Eukaryota</taxon>
        <taxon>Fungi</taxon>
        <taxon>Dikarya</taxon>
        <taxon>Ascomycota</taxon>
        <taxon>Pezizomycotina</taxon>
        <taxon>Sordariomycetes</taxon>
        <taxon>Sordariomycetidae</taxon>
        <taxon>Sordariales</taxon>
        <taxon>Schizotheciaceae</taxon>
        <taxon>Schizothecium</taxon>
    </lineage>
</organism>
<dbReference type="PANTHER" id="PTHR10655:SF63">
    <property type="entry name" value="PHOSPHOLIPASE_CARBOXYLESTERASE_THIOESTERASE DOMAIN-CONTAINING PROTEIN"/>
    <property type="match status" value="1"/>
</dbReference>
<evidence type="ECO:0000313" key="4">
    <source>
        <dbReference type="Proteomes" id="UP001172155"/>
    </source>
</evidence>
<dbReference type="Proteomes" id="UP001172155">
    <property type="component" value="Unassembled WGS sequence"/>
</dbReference>
<evidence type="ECO:0000259" key="2">
    <source>
        <dbReference type="Pfam" id="PF02230"/>
    </source>
</evidence>
<evidence type="ECO:0000256" key="1">
    <source>
        <dbReference type="ARBA" id="ARBA00006499"/>
    </source>
</evidence>
<dbReference type="SUPFAM" id="SSF53474">
    <property type="entry name" value="alpha/beta-Hydrolases"/>
    <property type="match status" value="1"/>
</dbReference>
<dbReference type="Gene3D" id="3.40.50.1820">
    <property type="entry name" value="alpha/beta hydrolase"/>
    <property type="match status" value="1"/>
</dbReference>
<comment type="similarity">
    <text evidence="1">Belongs to the AB hydrolase superfamily. AB hydrolase 2 family.</text>
</comment>
<dbReference type="InterPro" id="IPR029058">
    <property type="entry name" value="AB_hydrolase_fold"/>
</dbReference>
<reference evidence="3" key="1">
    <citation type="submission" date="2023-06" db="EMBL/GenBank/DDBJ databases">
        <title>Genome-scale phylogeny and comparative genomics of the fungal order Sordariales.</title>
        <authorList>
            <consortium name="Lawrence Berkeley National Laboratory"/>
            <person name="Hensen N."/>
            <person name="Bonometti L."/>
            <person name="Westerberg I."/>
            <person name="Brannstrom I.O."/>
            <person name="Guillou S."/>
            <person name="Cros-Aarteil S."/>
            <person name="Calhoun S."/>
            <person name="Haridas S."/>
            <person name="Kuo A."/>
            <person name="Mondo S."/>
            <person name="Pangilinan J."/>
            <person name="Riley R."/>
            <person name="LaButti K."/>
            <person name="Andreopoulos B."/>
            <person name="Lipzen A."/>
            <person name="Chen C."/>
            <person name="Yanf M."/>
            <person name="Daum C."/>
            <person name="Ng V."/>
            <person name="Clum A."/>
            <person name="Steindorff A."/>
            <person name="Ohm R."/>
            <person name="Martin F."/>
            <person name="Silar P."/>
            <person name="Natvig D."/>
            <person name="Lalanne C."/>
            <person name="Gautier V."/>
            <person name="Ament-velasquez S.L."/>
            <person name="Kruys A."/>
            <person name="Hutchinson M.I."/>
            <person name="Powell A.J."/>
            <person name="Barry K."/>
            <person name="Miller A.N."/>
            <person name="Grigoriev I.V."/>
            <person name="Debuchy R."/>
            <person name="Gladieux P."/>
            <person name="Thoren M.H."/>
            <person name="Johannesson H."/>
        </authorList>
    </citation>
    <scope>NUCLEOTIDE SEQUENCE</scope>
    <source>
        <strain evidence="3">SMH3187-1</strain>
    </source>
</reference>
<dbReference type="InterPro" id="IPR003140">
    <property type="entry name" value="PLipase/COase/thioEstase"/>
</dbReference>
<dbReference type="EMBL" id="JAUKUD010000001">
    <property type="protein sequence ID" value="KAK0753370.1"/>
    <property type="molecule type" value="Genomic_DNA"/>
</dbReference>
<keyword evidence="3" id="KW-0378">Hydrolase</keyword>
<dbReference type="InterPro" id="IPR050565">
    <property type="entry name" value="LYPA1-2/EST-like"/>
</dbReference>
<sequence length="267" mass="30034">MSLSLHTVGPSDGSPHTHTIIFLHGRDSEAKEFASEFFESEASGPDADRTLTALFPTTRWVFPQAKALRSERFDRDMSQWFDMWSLEDLQEGSELQVQGLRSSVGRVIKTINEEERLIPRDRIFLGGISQGFATALAVLFADGRGGFAGICGFCSWLPLADEVTTIIREHDPLERLTSLKRLYLGDTKSEQGPPALVHQLLSTPILLQHSRDDDTISVENGERMRHILGQIGFGREWYDYDDGGHWVNEPQGVDDLVRFLKTAMEKT</sequence>
<dbReference type="Pfam" id="PF02230">
    <property type="entry name" value="Abhydrolase_2"/>
    <property type="match status" value="1"/>
</dbReference>